<dbReference type="AlphaFoldDB" id="A0A0C9USB1"/>
<gene>
    <name evidence="1" type="ORF">M422DRAFT_270478</name>
</gene>
<name>A0A0C9USB1_SPHS4</name>
<dbReference type="Proteomes" id="UP000054279">
    <property type="component" value="Unassembled WGS sequence"/>
</dbReference>
<accession>A0A0C9USB1</accession>
<keyword evidence="2" id="KW-1185">Reference proteome</keyword>
<evidence type="ECO:0000313" key="1">
    <source>
        <dbReference type="EMBL" id="KIJ28246.1"/>
    </source>
</evidence>
<proteinExistence type="predicted"/>
<dbReference type="EMBL" id="KN837311">
    <property type="protein sequence ID" value="KIJ28246.1"/>
    <property type="molecule type" value="Genomic_DNA"/>
</dbReference>
<organism evidence="1 2">
    <name type="scientific">Sphaerobolus stellatus (strain SS14)</name>
    <dbReference type="NCBI Taxonomy" id="990650"/>
    <lineage>
        <taxon>Eukaryota</taxon>
        <taxon>Fungi</taxon>
        <taxon>Dikarya</taxon>
        <taxon>Basidiomycota</taxon>
        <taxon>Agaricomycotina</taxon>
        <taxon>Agaricomycetes</taxon>
        <taxon>Phallomycetidae</taxon>
        <taxon>Geastrales</taxon>
        <taxon>Sphaerobolaceae</taxon>
        <taxon>Sphaerobolus</taxon>
    </lineage>
</organism>
<protein>
    <submittedName>
        <fullName evidence="1">Uncharacterized protein</fullName>
    </submittedName>
</protein>
<sequence>MTSMASKPYLIGKSRLSSYASSSTSEILVLRTRLRTRFPLVFFLHIYAHTGHHNPKFSLSISPVRHCATELSSNTTLHYAPFDATFTILVAAQKDKARKELYRPLQR</sequence>
<reference evidence="1 2" key="1">
    <citation type="submission" date="2014-06" db="EMBL/GenBank/DDBJ databases">
        <title>Evolutionary Origins and Diversification of the Mycorrhizal Mutualists.</title>
        <authorList>
            <consortium name="DOE Joint Genome Institute"/>
            <consortium name="Mycorrhizal Genomics Consortium"/>
            <person name="Kohler A."/>
            <person name="Kuo A."/>
            <person name="Nagy L.G."/>
            <person name="Floudas D."/>
            <person name="Copeland A."/>
            <person name="Barry K.W."/>
            <person name="Cichocki N."/>
            <person name="Veneault-Fourrey C."/>
            <person name="LaButti K."/>
            <person name="Lindquist E.A."/>
            <person name="Lipzen A."/>
            <person name="Lundell T."/>
            <person name="Morin E."/>
            <person name="Murat C."/>
            <person name="Riley R."/>
            <person name="Ohm R."/>
            <person name="Sun H."/>
            <person name="Tunlid A."/>
            <person name="Henrissat B."/>
            <person name="Grigoriev I.V."/>
            <person name="Hibbett D.S."/>
            <person name="Martin F."/>
        </authorList>
    </citation>
    <scope>NUCLEOTIDE SEQUENCE [LARGE SCALE GENOMIC DNA]</scope>
    <source>
        <strain evidence="1 2">SS14</strain>
    </source>
</reference>
<evidence type="ECO:0000313" key="2">
    <source>
        <dbReference type="Proteomes" id="UP000054279"/>
    </source>
</evidence>
<dbReference type="HOGENOM" id="CLU_2211643_0_0_1"/>